<protein>
    <recommendedName>
        <fullName evidence="8">Large ribosomal subunit protein mL44</fullName>
    </recommendedName>
</protein>
<dbReference type="PANTHER" id="PTHR11207:SF5">
    <property type="entry name" value="LARGE RIBOSOMAL SUBUNIT PROTEIN ML44"/>
    <property type="match status" value="1"/>
</dbReference>
<dbReference type="VEuPathDB" id="VectorBase:ACHR000851"/>
<dbReference type="GO" id="GO:0005762">
    <property type="term" value="C:mitochondrial large ribosomal subunit"/>
    <property type="evidence" value="ECO:0007669"/>
    <property type="project" value="TreeGrafter"/>
</dbReference>
<dbReference type="SUPFAM" id="SSF69065">
    <property type="entry name" value="RNase III domain-like"/>
    <property type="match status" value="1"/>
</dbReference>
<reference evidence="12" key="2">
    <citation type="submission" date="2020-05" db="UniProtKB">
        <authorList>
            <consortium name="EnsemblMetazoa"/>
        </authorList>
    </citation>
    <scope>IDENTIFICATION</scope>
    <source>
        <strain evidence="12">ACHKN1017</strain>
    </source>
</reference>
<dbReference type="GO" id="GO:0070877">
    <property type="term" value="C:microprocessor complex"/>
    <property type="evidence" value="ECO:0007669"/>
    <property type="project" value="TreeGrafter"/>
</dbReference>
<dbReference type="GO" id="GO:0070125">
    <property type="term" value="P:mitochondrial translational elongation"/>
    <property type="evidence" value="ECO:0007669"/>
    <property type="project" value="TreeGrafter"/>
</dbReference>
<dbReference type="Pfam" id="PF22935">
    <property type="entry name" value="RM44_endonuclase"/>
    <property type="match status" value="1"/>
</dbReference>
<evidence type="ECO:0000313" key="13">
    <source>
        <dbReference type="Proteomes" id="UP000075881"/>
    </source>
</evidence>
<feature type="domain" description="RNase III" evidence="11">
    <location>
        <begin position="66"/>
        <end position="196"/>
    </location>
</feature>
<dbReference type="InterPro" id="IPR014720">
    <property type="entry name" value="dsRBD_dom"/>
</dbReference>
<dbReference type="InterPro" id="IPR000999">
    <property type="entry name" value="RNase_III_dom"/>
</dbReference>
<dbReference type="Gene3D" id="3.30.160.20">
    <property type="match status" value="1"/>
</dbReference>
<dbReference type="GO" id="GO:0010468">
    <property type="term" value="P:regulation of gene expression"/>
    <property type="evidence" value="ECO:0007669"/>
    <property type="project" value="UniProtKB-ARBA"/>
</dbReference>
<dbReference type="GO" id="GO:0004525">
    <property type="term" value="F:ribonuclease III activity"/>
    <property type="evidence" value="ECO:0007669"/>
    <property type="project" value="InterPro"/>
</dbReference>
<reference evidence="13" key="1">
    <citation type="submission" date="2013-03" db="EMBL/GenBank/DDBJ databases">
        <title>The Genome Sequence of Anopheles christyi ACHKN1017.</title>
        <authorList>
            <consortium name="The Broad Institute Genomics Platform"/>
            <person name="Neafsey D.E."/>
            <person name="Besansky N."/>
            <person name="Walker B."/>
            <person name="Young S.K."/>
            <person name="Zeng Q."/>
            <person name="Gargeya S."/>
            <person name="Fitzgerald M."/>
            <person name="Haas B."/>
            <person name="Abouelleil A."/>
            <person name="Allen A.W."/>
            <person name="Alvarado L."/>
            <person name="Arachchi H.M."/>
            <person name="Berlin A.M."/>
            <person name="Chapman S.B."/>
            <person name="Gainer-Dewar J."/>
            <person name="Goldberg J."/>
            <person name="Griggs A."/>
            <person name="Gujja S."/>
            <person name="Hansen M."/>
            <person name="Howarth C."/>
            <person name="Imamovic A."/>
            <person name="Ireland A."/>
            <person name="Larimer J."/>
            <person name="McCowan C."/>
            <person name="Murphy C."/>
            <person name="Pearson M."/>
            <person name="Poon T.W."/>
            <person name="Priest M."/>
            <person name="Roberts A."/>
            <person name="Saif S."/>
            <person name="Shea T."/>
            <person name="Sisk P."/>
            <person name="Sykes S."/>
            <person name="Wortman J."/>
            <person name="Nusbaum C."/>
            <person name="Birren B."/>
        </authorList>
    </citation>
    <scope>NUCLEOTIDE SEQUENCE [LARGE SCALE GENOMIC DNA]</scope>
    <source>
        <strain evidence="13">ACHKN1017</strain>
    </source>
</reference>
<keyword evidence="2 9" id="KW-0694">RNA-binding</keyword>
<dbReference type="Gene3D" id="1.10.1520.10">
    <property type="entry name" value="Ribonuclease III domain"/>
    <property type="match status" value="1"/>
</dbReference>
<accession>A0A182JQR9</accession>
<evidence type="ECO:0000256" key="3">
    <source>
        <dbReference type="ARBA" id="ARBA00022946"/>
    </source>
</evidence>
<keyword evidence="3" id="KW-0809">Transit peptide</keyword>
<evidence type="ECO:0000256" key="2">
    <source>
        <dbReference type="ARBA" id="ARBA00022884"/>
    </source>
</evidence>
<keyword evidence="6" id="KW-0687">Ribonucleoprotein</keyword>
<dbReference type="PROSITE" id="PS50137">
    <property type="entry name" value="DS_RBD"/>
    <property type="match status" value="1"/>
</dbReference>
<keyword evidence="5" id="KW-0496">Mitochondrion</keyword>
<evidence type="ECO:0000313" key="12">
    <source>
        <dbReference type="EnsemblMetazoa" id="ACHR000851-PA"/>
    </source>
</evidence>
<evidence type="ECO:0000256" key="7">
    <source>
        <dbReference type="ARBA" id="ARBA00024034"/>
    </source>
</evidence>
<dbReference type="SMART" id="SM00535">
    <property type="entry name" value="RIBOc"/>
    <property type="match status" value="1"/>
</dbReference>
<evidence type="ECO:0000256" key="4">
    <source>
        <dbReference type="ARBA" id="ARBA00022980"/>
    </source>
</evidence>
<evidence type="ECO:0000256" key="5">
    <source>
        <dbReference type="ARBA" id="ARBA00023128"/>
    </source>
</evidence>
<evidence type="ECO:0000259" key="10">
    <source>
        <dbReference type="PROSITE" id="PS50137"/>
    </source>
</evidence>
<dbReference type="Proteomes" id="UP000075881">
    <property type="component" value="Unassembled WGS sequence"/>
</dbReference>
<dbReference type="InterPro" id="IPR036389">
    <property type="entry name" value="RNase_III_sf"/>
</dbReference>
<dbReference type="GO" id="GO:0003725">
    <property type="term" value="F:double-stranded RNA binding"/>
    <property type="evidence" value="ECO:0007669"/>
    <property type="project" value="InterPro"/>
</dbReference>
<dbReference type="AlphaFoldDB" id="A0A182JQR9"/>
<dbReference type="CDD" id="cd19874">
    <property type="entry name" value="DSRM_MRPL44"/>
    <property type="match status" value="1"/>
</dbReference>
<dbReference type="SUPFAM" id="SSF54768">
    <property type="entry name" value="dsRNA-binding domain-like"/>
    <property type="match status" value="1"/>
</dbReference>
<comment type="similarity">
    <text evidence="7">Belongs to the ribonuclease III family. Mitochondrion-specific ribosomal protein mL44 subfamily.</text>
</comment>
<dbReference type="PANTHER" id="PTHR11207">
    <property type="entry name" value="RIBONUCLEASE III"/>
    <property type="match status" value="1"/>
</dbReference>
<dbReference type="InterPro" id="IPR044444">
    <property type="entry name" value="Ribosomal_mL44_DSRM_metazoa"/>
</dbReference>
<dbReference type="STRING" id="43041.A0A182JQR9"/>
<evidence type="ECO:0000256" key="1">
    <source>
        <dbReference type="ARBA" id="ARBA00004173"/>
    </source>
</evidence>
<comment type="subcellular location">
    <subcellularLocation>
        <location evidence="1">Mitochondrion</location>
    </subcellularLocation>
</comment>
<dbReference type="PROSITE" id="PS50142">
    <property type="entry name" value="RNASE_3_2"/>
    <property type="match status" value="1"/>
</dbReference>
<proteinExistence type="inferred from homology"/>
<evidence type="ECO:0000256" key="8">
    <source>
        <dbReference type="ARBA" id="ARBA00035187"/>
    </source>
</evidence>
<dbReference type="Pfam" id="PF22892">
    <property type="entry name" value="DSRM_MRPL44"/>
    <property type="match status" value="1"/>
</dbReference>
<dbReference type="FunFam" id="1.10.1520.10:FF:000039">
    <property type="entry name" value="39S ribosomal protein L44, mitochondrial"/>
    <property type="match status" value="1"/>
</dbReference>
<dbReference type="GO" id="GO:0006396">
    <property type="term" value="P:RNA processing"/>
    <property type="evidence" value="ECO:0007669"/>
    <property type="project" value="InterPro"/>
</dbReference>
<organism evidence="12 13">
    <name type="scientific">Anopheles christyi</name>
    <dbReference type="NCBI Taxonomy" id="43041"/>
    <lineage>
        <taxon>Eukaryota</taxon>
        <taxon>Metazoa</taxon>
        <taxon>Ecdysozoa</taxon>
        <taxon>Arthropoda</taxon>
        <taxon>Hexapoda</taxon>
        <taxon>Insecta</taxon>
        <taxon>Pterygota</taxon>
        <taxon>Neoptera</taxon>
        <taxon>Endopterygota</taxon>
        <taxon>Diptera</taxon>
        <taxon>Nematocera</taxon>
        <taxon>Culicoidea</taxon>
        <taxon>Culicidae</taxon>
        <taxon>Anophelinae</taxon>
        <taxon>Anopheles</taxon>
    </lineage>
</organism>
<keyword evidence="13" id="KW-1185">Reference proteome</keyword>
<dbReference type="EnsemblMetazoa" id="ACHR000851-RA">
    <property type="protein sequence ID" value="ACHR000851-PA"/>
    <property type="gene ID" value="ACHR000851"/>
</dbReference>
<keyword evidence="4" id="KW-0689">Ribosomal protein</keyword>
<evidence type="ECO:0000259" key="11">
    <source>
        <dbReference type="PROSITE" id="PS50142"/>
    </source>
</evidence>
<feature type="domain" description="DRBM" evidence="10">
    <location>
        <begin position="225"/>
        <end position="295"/>
    </location>
</feature>
<name>A0A182JQR9_9DIPT</name>
<evidence type="ECO:0000256" key="9">
    <source>
        <dbReference type="PROSITE-ProRule" id="PRU00266"/>
    </source>
</evidence>
<sequence>MMLFSVSRTLLRGAQRLDIHRNRDVHRWVAPTLRELRRRREKMGPEAALPRSSHSDWNYSAEIFAFGKRLQESFDSNVLQQAFTHQSFIEEQTRKQAAVGIEQPVLGVNGNQELIVQGDRLIADYVEAFLLTALPRLPRQFIASIRDALTSEAQLAHVSSHLGTKDIIMAAEFPIGDALLASTLKAIVAALQRSSGDERCFLFVRDFLCGQMNQRDVYEYLEIADPLCTLQEYCKERGLADPEPRLIGNVGKNTLLAAHQVGIYSDRKLLGTGYGENQTVAVEEAARDCLRQLFGTELHMKPVDFTLTLSDCARHLTQRAASGKVGTRQ</sequence>
<dbReference type="InterPro" id="IPR055189">
    <property type="entry name" value="RM44_endonuclase"/>
</dbReference>
<evidence type="ECO:0000256" key="6">
    <source>
        <dbReference type="ARBA" id="ARBA00023274"/>
    </source>
</evidence>